<evidence type="ECO:0000256" key="3">
    <source>
        <dbReference type="ARBA" id="ARBA00022989"/>
    </source>
</evidence>
<comment type="subcellular location">
    <subcellularLocation>
        <location evidence="1">Membrane</location>
        <topology evidence="1">Multi-pass membrane protein</topology>
    </subcellularLocation>
</comment>
<dbReference type="Pfam" id="PF00078">
    <property type="entry name" value="RVT_1"/>
    <property type="match status" value="1"/>
</dbReference>
<feature type="transmembrane region" description="Helical" evidence="5">
    <location>
        <begin position="595"/>
        <end position="612"/>
    </location>
</feature>
<feature type="transmembrane region" description="Helical" evidence="5">
    <location>
        <begin position="633"/>
        <end position="651"/>
    </location>
</feature>
<dbReference type="GO" id="GO:0016020">
    <property type="term" value="C:membrane"/>
    <property type="evidence" value="ECO:0007669"/>
    <property type="project" value="UniProtKB-SubCell"/>
</dbReference>
<keyword evidence="3 5" id="KW-1133">Transmembrane helix</keyword>
<dbReference type="InterPro" id="IPR026960">
    <property type="entry name" value="RVT-Znf"/>
</dbReference>
<dbReference type="Pfam" id="PF06813">
    <property type="entry name" value="Nodulin-like"/>
    <property type="match status" value="2"/>
</dbReference>
<keyword evidence="4 5" id="KW-0472">Membrane</keyword>
<dbReference type="SUPFAM" id="SSF103473">
    <property type="entry name" value="MFS general substrate transporter"/>
    <property type="match status" value="1"/>
</dbReference>
<dbReference type="InterPro" id="IPR000477">
    <property type="entry name" value="RT_dom"/>
</dbReference>
<feature type="transmembrane region" description="Helical" evidence="5">
    <location>
        <begin position="556"/>
        <end position="575"/>
    </location>
</feature>
<dbReference type="AlphaFoldDB" id="A0A6A3AW78"/>
<dbReference type="Pfam" id="PF23262">
    <property type="entry name" value="NFD4_C"/>
    <property type="match status" value="1"/>
</dbReference>
<sequence length="969" mass="108031">MELPPTFITWIEACYSEARYSISFNGSLIGYFKGTRGIRQGDPLSPFLFVLSMNVLSRLLNLAAVRGMFGFHPKCKKICLTHLMFADDLLIFCKGNVESVIGVISVIDKFYELSGLQLNAAKCEFYAVGIPINITETIHRITGFTHGSLPVRYLGVPLVTRKLSEKDCVVLIDKIKSKLHHWQLFLPQSIINRSEQLCSRFLWKGFDKAATGARVSWKLICHLKSEGGLGLKDLKTWNKACMIQLIRNILAGKGSLWVAWVKSYVLKDKDFWQSECGTNASWSLRKLLSLKREAQTVFSAGALTTRVIWDTTRVKRDKVNWHNLIWFPLHIPKHNMIAWIAILDRLPTKNRLQHMGILSDGLCVLCNDDMETRDHLFIECSLLDSLWKAILHLSGLRPSSSSWNNLLASASHAWKGKSLLITILKLALCAFLYSLWEERNRRLFKGNSRNEAEILKVIKEIVGTQLRDCSRLSVAFRLFFIDDCFVVEFVPLEELQYDESCKLCSGELLSIVSLYGRISRGSVGGLRGVVYPVADFEGLIGYGAQWLVVSQRIRSLPYWQMCIFMCLGGNSTTWMNTAVLVTCMRNFPKNRGHPSTLLFILAIVCLVAVIVLHETPPASKPSEFQQETQYFHIFNGIAITLAVYLLVFDITGSHGQLLSLVFAAGLLILLATPLGIPLYSILSKPRSDSDIEQPMKTPLLVDQSKKSKTTATATTMTTSGVELQYLGRKHPSIGQDHTMFEMIQTFDFWVLFVSFLCGVGTGLCVMNNMGHMGIALGYSDVSIFISLTSIWGFFGRIASGLLSEYFIWKFGTPRPLWNAASQVIMAVRYIVMAFALPGSLYIGSILVGICYGVQLTITVPVASELFGLKYYGLLYNILILNLPVGSFLFSGLLAGYLYDAQATPLAGGGNTCVGAHCYCLVFVVMTVTCVLGLGLDVLLAIRTRNVYIRIHESKRSIATSTPGSSSAKC</sequence>
<feature type="transmembrane region" description="Helical" evidence="5">
    <location>
        <begin position="918"/>
        <end position="941"/>
    </location>
</feature>
<dbReference type="Pfam" id="PF13966">
    <property type="entry name" value="zf-RVT"/>
    <property type="match status" value="1"/>
</dbReference>
<proteinExistence type="predicted"/>
<feature type="transmembrane region" description="Helical" evidence="5">
    <location>
        <begin position="873"/>
        <end position="898"/>
    </location>
</feature>
<evidence type="ECO:0000256" key="2">
    <source>
        <dbReference type="ARBA" id="ARBA00022692"/>
    </source>
</evidence>
<dbReference type="GO" id="GO:0032259">
    <property type="term" value="P:methylation"/>
    <property type="evidence" value="ECO:0007669"/>
    <property type="project" value="UniProtKB-KW"/>
</dbReference>
<reference evidence="7" key="1">
    <citation type="submission" date="2019-09" db="EMBL/GenBank/DDBJ databases">
        <title>Draft genome information of white flower Hibiscus syriacus.</title>
        <authorList>
            <person name="Kim Y.-M."/>
        </authorList>
    </citation>
    <scope>NUCLEOTIDE SEQUENCE [LARGE SCALE GENOMIC DNA]</scope>
    <source>
        <strain evidence="7">YM2019G1</strain>
    </source>
</reference>
<evidence type="ECO:0000313" key="7">
    <source>
        <dbReference type="EMBL" id="KAE8707132.1"/>
    </source>
</evidence>
<feature type="transmembrane region" description="Helical" evidence="5">
    <location>
        <begin position="775"/>
        <end position="794"/>
    </location>
</feature>
<dbReference type="Proteomes" id="UP000436088">
    <property type="component" value="Unassembled WGS sequence"/>
</dbReference>
<dbReference type="GO" id="GO:0008168">
    <property type="term" value="F:methyltransferase activity"/>
    <property type="evidence" value="ECO:0007669"/>
    <property type="project" value="UniProtKB-KW"/>
</dbReference>
<evidence type="ECO:0000256" key="4">
    <source>
        <dbReference type="ARBA" id="ARBA00023136"/>
    </source>
</evidence>
<dbReference type="InterPro" id="IPR056555">
    <property type="entry name" value="NFD4_C"/>
</dbReference>
<evidence type="ECO:0000256" key="5">
    <source>
        <dbReference type="SAM" id="Phobius"/>
    </source>
</evidence>
<keyword evidence="7" id="KW-0808">Transferase</keyword>
<keyword evidence="8" id="KW-1185">Reference proteome</keyword>
<name>A0A6A3AW78_HIBSY</name>
<evidence type="ECO:0000259" key="6">
    <source>
        <dbReference type="PROSITE" id="PS50878"/>
    </source>
</evidence>
<feature type="domain" description="Reverse transcriptase" evidence="6">
    <location>
        <begin position="1"/>
        <end position="158"/>
    </location>
</feature>
<keyword evidence="2 5" id="KW-0812">Transmembrane</keyword>
<dbReference type="InterPro" id="IPR043502">
    <property type="entry name" value="DNA/RNA_pol_sf"/>
</dbReference>
<dbReference type="InterPro" id="IPR010658">
    <property type="entry name" value="Nodulin-like"/>
</dbReference>
<organism evidence="7 8">
    <name type="scientific">Hibiscus syriacus</name>
    <name type="common">Rose of Sharon</name>
    <dbReference type="NCBI Taxonomy" id="106335"/>
    <lineage>
        <taxon>Eukaryota</taxon>
        <taxon>Viridiplantae</taxon>
        <taxon>Streptophyta</taxon>
        <taxon>Embryophyta</taxon>
        <taxon>Tracheophyta</taxon>
        <taxon>Spermatophyta</taxon>
        <taxon>Magnoliopsida</taxon>
        <taxon>eudicotyledons</taxon>
        <taxon>Gunneridae</taxon>
        <taxon>Pentapetalae</taxon>
        <taxon>rosids</taxon>
        <taxon>malvids</taxon>
        <taxon>Malvales</taxon>
        <taxon>Malvaceae</taxon>
        <taxon>Malvoideae</taxon>
        <taxon>Hibiscus</taxon>
    </lineage>
</organism>
<evidence type="ECO:0000313" key="8">
    <source>
        <dbReference type="Proteomes" id="UP000436088"/>
    </source>
</evidence>
<dbReference type="SUPFAM" id="SSF56672">
    <property type="entry name" value="DNA/RNA polymerases"/>
    <property type="match status" value="1"/>
</dbReference>
<dbReference type="PANTHER" id="PTHR21576:SF167">
    <property type="entry name" value="OS09G0536700 PROTEIN"/>
    <property type="match status" value="1"/>
</dbReference>
<dbReference type="PROSITE" id="PS50878">
    <property type="entry name" value="RT_POL"/>
    <property type="match status" value="1"/>
</dbReference>
<comment type="caution">
    <text evidence="7">The sequence shown here is derived from an EMBL/GenBank/DDBJ whole genome shotgun (WGS) entry which is preliminary data.</text>
</comment>
<keyword evidence="7" id="KW-0489">Methyltransferase</keyword>
<gene>
    <name evidence="7" type="ORF">F3Y22_tig00110387pilonHSYRG00931</name>
</gene>
<dbReference type="PANTHER" id="PTHR21576">
    <property type="entry name" value="UNCHARACTERIZED NODULIN-LIKE PROTEIN"/>
    <property type="match status" value="1"/>
</dbReference>
<evidence type="ECO:0000256" key="1">
    <source>
        <dbReference type="ARBA" id="ARBA00004141"/>
    </source>
</evidence>
<accession>A0A6A3AW78</accession>
<dbReference type="InterPro" id="IPR036259">
    <property type="entry name" value="MFS_trans_sf"/>
</dbReference>
<feature type="transmembrane region" description="Helical" evidence="5">
    <location>
        <begin position="657"/>
        <end position="679"/>
    </location>
</feature>
<dbReference type="EMBL" id="VEPZ02000966">
    <property type="protein sequence ID" value="KAE8707132.1"/>
    <property type="molecule type" value="Genomic_DNA"/>
</dbReference>
<protein>
    <submittedName>
        <fullName evidence="7">S-adenosyl-L-methionine-dependent methyltransferases superfamily protein</fullName>
    </submittedName>
</protein>
<feature type="transmembrane region" description="Helical" evidence="5">
    <location>
        <begin position="748"/>
        <end position="769"/>
    </location>
</feature>